<evidence type="ECO:0000313" key="2">
    <source>
        <dbReference type="EMBL" id="PNS16787.1"/>
    </source>
</evidence>
<dbReference type="Proteomes" id="UP000243797">
    <property type="component" value="Unassembled WGS sequence"/>
</dbReference>
<name>A0A2K1QNU2_9PEZI</name>
<feature type="compositionally biased region" description="Polar residues" evidence="1">
    <location>
        <begin position="298"/>
        <end position="336"/>
    </location>
</feature>
<proteinExistence type="predicted"/>
<protein>
    <submittedName>
        <fullName evidence="2">Kinetochore protein mis13 isoform A</fullName>
    </submittedName>
</protein>
<organism evidence="2 3">
    <name type="scientific">Sphaceloma murrayae</name>
    <dbReference type="NCBI Taxonomy" id="2082308"/>
    <lineage>
        <taxon>Eukaryota</taxon>
        <taxon>Fungi</taxon>
        <taxon>Dikarya</taxon>
        <taxon>Ascomycota</taxon>
        <taxon>Pezizomycotina</taxon>
        <taxon>Dothideomycetes</taxon>
        <taxon>Dothideomycetidae</taxon>
        <taxon>Myriangiales</taxon>
        <taxon>Elsinoaceae</taxon>
        <taxon>Sphaceloma</taxon>
    </lineage>
</organism>
<reference evidence="2 3" key="1">
    <citation type="submission" date="2017-06" db="EMBL/GenBank/DDBJ databases">
        <title>Draft genome sequence of a variant of Elsinoe murrayae.</title>
        <authorList>
            <person name="Cheng Q."/>
        </authorList>
    </citation>
    <scope>NUCLEOTIDE SEQUENCE [LARGE SCALE GENOMIC DNA]</scope>
    <source>
        <strain evidence="2 3">CQ-2017a</strain>
    </source>
</reference>
<evidence type="ECO:0000313" key="3">
    <source>
        <dbReference type="Proteomes" id="UP000243797"/>
    </source>
</evidence>
<feature type="region of interest" description="Disordered" evidence="1">
    <location>
        <begin position="536"/>
        <end position="572"/>
    </location>
</feature>
<dbReference type="AlphaFoldDB" id="A0A2K1QNU2"/>
<sequence length="572" mass="64145">MAPPKPALIFEPPLEQYINSTDTQQTIDEAMNVVKRPRIYAAFSGPFDRDNFPPLRSWLGDKEAGEMVVLLGAGWFSPKKLKEWFPNNFIATGGIKADSPPLGLPSVGIGSDGLYYYNRIGKRILCGQAGHRDILKRSPGFTGHDHTISDNNKSPTLELSSYEANLALFQLPVFVDYQRIPKNTLLALQEYYADPGLQNPKSEALGQIIHECREFNQGRKTLDKKPFEMPQMGPQAFALPVKDIEHIIVENPCYTGFGFAPGRTSFQPSPEPDPPANDPEAYEQAPVSSDPSHRMNWLPTSSKPDPIIQHNSDPLIQHNPSKNPYTSRSPFSQTPHSGFRFAVPGQSNKGLGSTRIGETTHPYKRQGFYGPSNRVSTPAGPALHAPSPMNPQSQFQFQSVERRFSAPVQFSDTDLLVQTYKTAVFNFAANSEQMDAHHRAIIHHRTQLAHCLRVEQTLTSHIKALENRLQDRLPTIPTLDEIRADMRSYTPLNPSSNAMDVEPAHYSFDQQGTFIPLARHVHRRYDSLPYRAYGALDSEETSQGATTPSSKRRRSIFDEEPDSSFYTSYPRQ</sequence>
<comment type="caution">
    <text evidence="2">The sequence shown here is derived from an EMBL/GenBank/DDBJ whole genome shotgun (WGS) entry which is preliminary data.</text>
</comment>
<dbReference type="EMBL" id="NKHZ01000055">
    <property type="protein sequence ID" value="PNS16787.1"/>
    <property type="molecule type" value="Genomic_DNA"/>
</dbReference>
<keyword evidence="3" id="KW-1185">Reference proteome</keyword>
<accession>A0A2K1QNU2</accession>
<feature type="region of interest" description="Disordered" evidence="1">
    <location>
        <begin position="260"/>
        <end position="370"/>
    </location>
</feature>
<gene>
    <name evidence="2" type="ORF">CAC42_4751</name>
</gene>
<dbReference type="InParanoid" id="A0A2K1QNU2"/>
<evidence type="ECO:0000256" key="1">
    <source>
        <dbReference type="SAM" id="MobiDB-lite"/>
    </source>
</evidence>